<gene>
    <name evidence="1" type="ordered locus">Desti_4283</name>
</gene>
<reference evidence="2" key="1">
    <citation type="submission" date="2012-06" db="EMBL/GenBank/DDBJ databases">
        <title>Complete sequence of chromosome of Desulfomonile tiedjei DSM 6799.</title>
        <authorList>
            <person name="Lucas S."/>
            <person name="Copeland A."/>
            <person name="Lapidus A."/>
            <person name="Glavina del Rio T."/>
            <person name="Dalin E."/>
            <person name="Tice H."/>
            <person name="Bruce D."/>
            <person name="Goodwin L."/>
            <person name="Pitluck S."/>
            <person name="Peters L."/>
            <person name="Ovchinnikova G."/>
            <person name="Zeytun A."/>
            <person name="Lu M."/>
            <person name="Kyrpides N."/>
            <person name="Mavromatis K."/>
            <person name="Ivanova N."/>
            <person name="Brettin T."/>
            <person name="Detter J.C."/>
            <person name="Han C."/>
            <person name="Larimer F."/>
            <person name="Land M."/>
            <person name="Hauser L."/>
            <person name="Markowitz V."/>
            <person name="Cheng J.-F."/>
            <person name="Hugenholtz P."/>
            <person name="Woyke T."/>
            <person name="Wu D."/>
            <person name="Spring S."/>
            <person name="Schroeder M."/>
            <person name="Brambilla E."/>
            <person name="Klenk H.-P."/>
            <person name="Eisen J.A."/>
        </authorList>
    </citation>
    <scope>NUCLEOTIDE SEQUENCE [LARGE SCALE GENOMIC DNA]</scope>
    <source>
        <strain evidence="2">ATCC 49306 / DSM 6799 / DCB-1</strain>
    </source>
</reference>
<protein>
    <submittedName>
        <fullName evidence="1">DsrE/DsrF-like family protein</fullName>
    </submittedName>
</protein>
<evidence type="ECO:0000313" key="1">
    <source>
        <dbReference type="EMBL" id="AFM26917.1"/>
    </source>
</evidence>
<dbReference type="AlphaFoldDB" id="I4CBH6"/>
<dbReference type="InterPro" id="IPR027396">
    <property type="entry name" value="DsrEFH-like"/>
</dbReference>
<sequence length="115" mass="12607">MNKIALFAFRGDPVCFVHVLLNALDMHAKEYDVKIVLEGEATKLVPELAQQGNPLFNLYSKVKELGLVDAVCRACSSKMGVLKDVEAQGLPISDEMSGHPSMARYKSAGHEILTF</sequence>
<dbReference type="InterPro" id="IPR003787">
    <property type="entry name" value="Sulphur_relay_DsrE/F-like"/>
</dbReference>
<dbReference type="KEGG" id="dti:Desti_4283"/>
<dbReference type="PATRIC" id="fig|706587.4.peg.4858"/>
<organism evidence="1 2">
    <name type="scientific">Desulfomonile tiedjei (strain ATCC 49306 / DSM 6799 / DCB-1)</name>
    <dbReference type="NCBI Taxonomy" id="706587"/>
    <lineage>
        <taxon>Bacteria</taxon>
        <taxon>Pseudomonadati</taxon>
        <taxon>Thermodesulfobacteriota</taxon>
        <taxon>Desulfomonilia</taxon>
        <taxon>Desulfomonilales</taxon>
        <taxon>Desulfomonilaceae</taxon>
        <taxon>Desulfomonile</taxon>
    </lineage>
</organism>
<evidence type="ECO:0000313" key="2">
    <source>
        <dbReference type="Proteomes" id="UP000006055"/>
    </source>
</evidence>
<proteinExistence type="predicted"/>
<dbReference type="STRING" id="706587.Desti_4283"/>
<dbReference type="eggNOG" id="COG3370">
    <property type="taxonomic scope" value="Bacteria"/>
</dbReference>
<dbReference type="Proteomes" id="UP000006055">
    <property type="component" value="Chromosome"/>
</dbReference>
<accession>I4CBH6</accession>
<name>I4CBH6_DESTA</name>
<keyword evidence="2" id="KW-1185">Reference proteome</keyword>
<dbReference type="SUPFAM" id="SSF75169">
    <property type="entry name" value="DsrEFH-like"/>
    <property type="match status" value="1"/>
</dbReference>
<dbReference type="HOGENOM" id="CLU_167520_1_0_7"/>
<dbReference type="RefSeq" id="WP_014812037.1">
    <property type="nucleotide sequence ID" value="NC_018025.1"/>
</dbReference>
<dbReference type="Pfam" id="PF02635">
    <property type="entry name" value="DsrE"/>
    <property type="match status" value="1"/>
</dbReference>
<dbReference type="EMBL" id="CP003360">
    <property type="protein sequence ID" value="AFM26917.1"/>
    <property type="molecule type" value="Genomic_DNA"/>
</dbReference>
<dbReference type="OrthoDB" id="9807925at2"/>